<dbReference type="EMBL" id="CP133721">
    <property type="protein sequence ID" value="WMW76952.1"/>
    <property type="molecule type" value="Genomic_DNA"/>
</dbReference>
<gene>
    <name evidence="1" type="ORF">RF683_05480</name>
</gene>
<protein>
    <recommendedName>
        <fullName evidence="3">TonB C-terminal domain-containing protein</fullName>
    </recommendedName>
</protein>
<dbReference type="RefSeq" id="WP_309531337.1">
    <property type="nucleotide sequence ID" value="NZ_CP133721.1"/>
</dbReference>
<dbReference type="Proteomes" id="UP001180481">
    <property type="component" value="Chromosome"/>
</dbReference>
<evidence type="ECO:0008006" key="3">
    <source>
        <dbReference type="Google" id="ProtNLM"/>
    </source>
</evidence>
<evidence type="ECO:0000313" key="2">
    <source>
        <dbReference type="Proteomes" id="UP001180481"/>
    </source>
</evidence>
<evidence type="ECO:0000313" key="1">
    <source>
        <dbReference type="EMBL" id="WMW76952.1"/>
    </source>
</evidence>
<organism evidence="1 2">
    <name type="scientific">Flavobacterium nakdongensis</name>
    <dbReference type="NCBI Taxonomy" id="3073563"/>
    <lineage>
        <taxon>Bacteria</taxon>
        <taxon>Pseudomonadati</taxon>
        <taxon>Bacteroidota</taxon>
        <taxon>Flavobacteriia</taxon>
        <taxon>Flavobacteriales</taxon>
        <taxon>Flavobacteriaceae</taxon>
        <taxon>Flavobacterium</taxon>
    </lineage>
</organism>
<proteinExistence type="predicted"/>
<accession>A0ABY9R6T3</accession>
<sequence length="281" mass="33135">MPKIFFFLLMVTFSIAQESETIYKQLKTDEQRKNFTVYIDKVKEIKDFIIQHTNYTIDKDTIIKISNYSNYQFYKNIEVLYDDYSKYKNNLYLSLNSNNELNIINELKIVFQEDNNLLNELYLKRNKYLRVSIDRIHSPNSVDALPKEVCERYTENNEILFPTHQNCKDKGLSPFDENKCFVNIIRSRFSTTISNLISDVYLEKTLNLAVTLSFIIDKEGKLEFINFPKSTGGIFYDLLVIKAFEQIQKSIVFCPARKNNISVSIYYDLPFKMVISGDDNY</sequence>
<reference evidence="1" key="1">
    <citation type="submission" date="2023-09" db="EMBL/GenBank/DDBJ databases">
        <title>Flavobacterium sp. 20NA77.7 isolated from freshwater.</title>
        <authorList>
            <person name="Le V."/>
            <person name="Ko S.-R."/>
            <person name="Ahn C.-Y."/>
            <person name="Oh H.-M."/>
        </authorList>
    </citation>
    <scope>NUCLEOTIDE SEQUENCE</scope>
    <source>
        <strain evidence="1">20NA77.7</strain>
    </source>
</reference>
<keyword evidence="2" id="KW-1185">Reference proteome</keyword>
<name>A0ABY9R6T3_9FLAO</name>